<dbReference type="InterPro" id="IPR013785">
    <property type="entry name" value="Aldolase_TIM"/>
</dbReference>
<name>A0A7Y6B4G5_9SPHN</name>
<comment type="cofactor">
    <cofactor evidence="1">
        <name>FMN</name>
        <dbReference type="ChEBI" id="CHEBI:58210"/>
    </cofactor>
</comment>
<dbReference type="GO" id="GO:0005829">
    <property type="term" value="C:cytosol"/>
    <property type="evidence" value="ECO:0007669"/>
    <property type="project" value="TreeGrafter"/>
</dbReference>
<evidence type="ECO:0000256" key="1">
    <source>
        <dbReference type="ARBA" id="ARBA00001917"/>
    </source>
</evidence>
<dbReference type="AlphaFoldDB" id="A0A7Y6B4G5"/>
<dbReference type="FunFam" id="3.20.20.70:FF:000059">
    <property type="entry name" value="N-ethylmaleimide reductase, FMN-linked"/>
    <property type="match status" value="1"/>
</dbReference>
<reference evidence="5 6" key="1">
    <citation type="submission" date="2020-05" db="EMBL/GenBank/DDBJ databases">
        <title>Genome Sequencing of Type Strains.</title>
        <authorList>
            <person name="Lemaire J.F."/>
            <person name="Inderbitzin P."/>
            <person name="Gregorio O.A."/>
            <person name="Collins S.B."/>
            <person name="Wespe N."/>
            <person name="Knight-Connoni V."/>
        </authorList>
    </citation>
    <scope>NUCLEOTIDE SEQUENCE [LARGE SCALE GENOMIC DNA]</scope>
    <source>
        <strain evidence="5 6">DSM 100049</strain>
    </source>
</reference>
<dbReference type="Gene3D" id="3.20.20.70">
    <property type="entry name" value="Aldolase class I"/>
    <property type="match status" value="1"/>
</dbReference>
<organism evidence="5 6">
    <name type="scientific">Sphingomonas zeae</name>
    <dbReference type="NCBI Taxonomy" id="1646122"/>
    <lineage>
        <taxon>Bacteria</taxon>
        <taxon>Pseudomonadati</taxon>
        <taxon>Pseudomonadota</taxon>
        <taxon>Alphaproteobacteria</taxon>
        <taxon>Sphingomonadales</taxon>
        <taxon>Sphingomonadaceae</taxon>
        <taxon>Sphingomonas</taxon>
    </lineage>
</organism>
<dbReference type="RefSeq" id="WP_175311102.1">
    <property type="nucleotide sequence ID" value="NZ_CBCRYR010000004.1"/>
</dbReference>
<keyword evidence="3" id="KW-0560">Oxidoreductase</keyword>
<dbReference type="PANTHER" id="PTHR22893:SF91">
    <property type="entry name" value="NADPH DEHYDROGENASE 2-RELATED"/>
    <property type="match status" value="1"/>
</dbReference>
<comment type="similarity">
    <text evidence="2">Belongs to the NADH:flavin oxidoreductase/NADH oxidase family.</text>
</comment>
<keyword evidence="6" id="KW-1185">Reference proteome</keyword>
<dbReference type="PANTHER" id="PTHR22893">
    <property type="entry name" value="NADH OXIDOREDUCTASE-RELATED"/>
    <property type="match status" value="1"/>
</dbReference>
<protein>
    <submittedName>
        <fullName evidence="5">Alkene reductase</fullName>
    </submittedName>
</protein>
<dbReference type="SUPFAM" id="SSF51395">
    <property type="entry name" value="FMN-linked oxidoreductases"/>
    <property type="match status" value="1"/>
</dbReference>
<dbReference type="InterPro" id="IPR045247">
    <property type="entry name" value="Oye-like"/>
</dbReference>
<dbReference type="InterPro" id="IPR001155">
    <property type="entry name" value="OxRdtase_FMN_N"/>
</dbReference>
<comment type="caution">
    <text evidence="5">The sequence shown here is derived from an EMBL/GenBank/DDBJ whole genome shotgun (WGS) entry which is preliminary data.</text>
</comment>
<dbReference type="GO" id="GO:0010181">
    <property type="term" value="F:FMN binding"/>
    <property type="evidence" value="ECO:0007669"/>
    <property type="project" value="InterPro"/>
</dbReference>
<proteinExistence type="inferred from homology"/>
<gene>
    <name evidence="5" type="ORF">HP438_05485</name>
</gene>
<evidence type="ECO:0000256" key="2">
    <source>
        <dbReference type="ARBA" id="ARBA00005979"/>
    </source>
</evidence>
<sequence length="384" mass="41243">MGSVLVTKLFEPFRLGSRTLANRIVMAPLTRARAPGDVASERVALYYAQRASAGLIVSEGTPISREGQGYLFNPGIFTAEQIAGWRLTTESVRANGGAMFAQIWHVGRVSHPSIQDEGKDPVSASSKIAAGALAYGFDEDGKPDLIPTTAPRQLATDEISRVVEDFVQAAANAVEAGFDGVEIHGANGYLFEQFMNPLVNDRTDAYGPETLESRLRFTLEVVDAVIARIGRERVGIRLSPYGQLFDMPLYPEIDETYSTLAQALGERGIAYVHIMDQGGFKMGEGTGDDTGNSFLALLKVIRGKLPDTALILAGGLTADRAESLIADGLIDLAAFVQPFISNPDLVARLRNGWPLSAADRSTFYGGGAEGYIDYPSYSPVPEAC</sequence>
<evidence type="ECO:0000313" key="6">
    <source>
        <dbReference type="Proteomes" id="UP000536441"/>
    </source>
</evidence>
<dbReference type="Pfam" id="PF00724">
    <property type="entry name" value="Oxidored_FMN"/>
    <property type="match status" value="1"/>
</dbReference>
<dbReference type="GO" id="GO:0016628">
    <property type="term" value="F:oxidoreductase activity, acting on the CH-CH group of donors, NAD or NADP as acceptor"/>
    <property type="evidence" value="ECO:0007669"/>
    <property type="project" value="UniProtKB-ARBA"/>
</dbReference>
<dbReference type="EMBL" id="JABMCH010000057">
    <property type="protein sequence ID" value="NUU46423.1"/>
    <property type="molecule type" value="Genomic_DNA"/>
</dbReference>
<evidence type="ECO:0000313" key="5">
    <source>
        <dbReference type="EMBL" id="NUU46423.1"/>
    </source>
</evidence>
<dbReference type="CDD" id="cd02933">
    <property type="entry name" value="OYE_like_FMN"/>
    <property type="match status" value="1"/>
</dbReference>
<evidence type="ECO:0000256" key="3">
    <source>
        <dbReference type="ARBA" id="ARBA00023002"/>
    </source>
</evidence>
<evidence type="ECO:0000259" key="4">
    <source>
        <dbReference type="Pfam" id="PF00724"/>
    </source>
</evidence>
<feature type="domain" description="NADH:flavin oxidoreductase/NADH oxidase N-terminal" evidence="4">
    <location>
        <begin position="8"/>
        <end position="354"/>
    </location>
</feature>
<dbReference type="Proteomes" id="UP000536441">
    <property type="component" value="Unassembled WGS sequence"/>
</dbReference>
<accession>A0A7Y6B4G5</accession>